<dbReference type="EMBL" id="JQDR03010004">
    <property type="protein sequence ID" value="KAA0194876.1"/>
    <property type="molecule type" value="Genomic_DNA"/>
</dbReference>
<dbReference type="InterPro" id="IPR052990">
    <property type="entry name" value="Sulfoquinovosidase_GH31"/>
</dbReference>
<protein>
    <recommendedName>
        <fullName evidence="2">Glycoside hydrolase family 31 N-terminal domain-containing protein</fullName>
    </recommendedName>
</protein>
<evidence type="ECO:0000313" key="1">
    <source>
        <dbReference type="EMBL" id="KAA0194876.1"/>
    </source>
</evidence>
<dbReference type="PANTHER" id="PTHR46959">
    <property type="entry name" value="SULFOQUINOVOSIDASE"/>
    <property type="match status" value="1"/>
</dbReference>
<name>A0A6A0H261_HYAAZ</name>
<reference evidence="1" key="3">
    <citation type="submission" date="2019-06" db="EMBL/GenBank/DDBJ databases">
        <authorList>
            <person name="Poynton C."/>
            <person name="Hasenbein S."/>
            <person name="Benoit J.B."/>
            <person name="Sepulveda M.S."/>
            <person name="Poelchau M.F."/>
            <person name="Murali S.C."/>
            <person name="Chen S."/>
            <person name="Glastad K.M."/>
            <person name="Werren J.H."/>
            <person name="Vineis J.H."/>
            <person name="Bowen J.L."/>
            <person name="Friedrich M."/>
            <person name="Jones J."/>
            <person name="Robertson H.M."/>
            <person name="Feyereisen R."/>
            <person name="Mechler-Hickson A."/>
            <person name="Mathers N."/>
            <person name="Lee C.E."/>
            <person name="Colbourne J.K."/>
            <person name="Biales A."/>
            <person name="Johnston J.S."/>
            <person name="Wellborn G.A."/>
            <person name="Rosendale A.J."/>
            <person name="Cridge A.G."/>
            <person name="Munoz-Torres M.C."/>
            <person name="Bain P.A."/>
            <person name="Manny A.R."/>
            <person name="Major K.M."/>
            <person name="Lambert F.N."/>
            <person name="Vulpe C.D."/>
            <person name="Tuck P."/>
            <person name="Blalock B.J."/>
            <person name="Lin Y.-Y."/>
            <person name="Smith M.E."/>
            <person name="Ochoa-Acuna H."/>
            <person name="Chen M.-J.M."/>
            <person name="Childers C.P."/>
            <person name="Qu J."/>
            <person name="Dugan S."/>
            <person name="Lee S.L."/>
            <person name="Chao H."/>
            <person name="Dinh H."/>
            <person name="Han Y."/>
            <person name="Doddapaneni H."/>
            <person name="Worley K.C."/>
            <person name="Muzny D.M."/>
            <person name="Gibbs R.A."/>
            <person name="Richards S."/>
        </authorList>
    </citation>
    <scope>NUCLEOTIDE SEQUENCE</scope>
    <source>
        <strain evidence="1">HAZT.00-mixed</strain>
        <tissue evidence="1">Whole organism</tissue>
    </source>
</reference>
<accession>A0A6A0H261</accession>
<dbReference type="Proteomes" id="UP000711488">
    <property type="component" value="Unassembled WGS sequence"/>
</dbReference>
<reference evidence="1" key="1">
    <citation type="submission" date="2014-08" db="EMBL/GenBank/DDBJ databases">
        <authorList>
            <person name="Murali S."/>
            <person name="Richards S."/>
            <person name="Bandaranaike D."/>
            <person name="Bellair M."/>
            <person name="Blankenburg K."/>
            <person name="Chao H."/>
            <person name="Dinh H."/>
            <person name="Doddapaneni H."/>
            <person name="Dugan-Rocha S."/>
            <person name="Elkadiri S."/>
            <person name="Gnanaolivu R."/>
            <person name="Hughes D."/>
            <person name="Lee S."/>
            <person name="Li M."/>
            <person name="Ming W."/>
            <person name="Munidasa M."/>
            <person name="Muniz J."/>
            <person name="Nguyen L."/>
            <person name="Osuji N."/>
            <person name="Pu L.-L."/>
            <person name="Puazo M."/>
            <person name="Skinner E."/>
            <person name="Qu C."/>
            <person name="Quiroz J."/>
            <person name="Raj R."/>
            <person name="Weissenberger G."/>
            <person name="Xin Y."/>
            <person name="Zou X."/>
            <person name="Han Y."/>
            <person name="Worley K."/>
            <person name="Muzny D."/>
            <person name="Gibbs R."/>
        </authorList>
    </citation>
    <scope>NUCLEOTIDE SEQUENCE</scope>
    <source>
        <strain evidence="1">HAZT.00-mixed</strain>
        <tissue evidence="1">Whole organism</tissue>
    </source>
</reference>
<evidence type="ECO:0008006" key="2">
    <source>
        <dbReference type="Google" id="ProtNLM"/>
    </source>
</evidence>
<dbReference type="CDD" id="cd14752">
    <property type="entry name" value="GH31_N"/>
    <property type="match status" value="1"/>
</dbReference>
<dbReference type="AlphaFoldDB" id="A0A6A0H261"/>
<dbReference type="SUPFAM" id="SSF74650">
    <property type="entry name" value="Galactose mutarotase-like"/>
    <property type="match status" value="1"/>
</dbReference>
<proteinExistence type="predicted"/>
<dbReference type="GO" id="GO:0005975">
    <property type="term" value="P:carbohydrate metabolic process"/>
    <property type="evidence" value="ECO:0007669"/>
    <property type="project" value="InterPro"/>
</dbReference>
<organism evidence="1">
    <name type="scientific">Hyalella azteca</name>
    <name type="common">Amphipod</name>
    <dbReference type="NCBI Taxonomy" id="294128"/>
    <lineage>
        <taxon>Eukaryota</taxon>
        <taxon>Metazoa</taxon>
        <taxon>Ecdysozoa</taxon>
        <taxon>Arthropoda</taxon>
        <taxon>Crustacea</taxon>
        <taxon>Multicrustacea</taxon>
        <taxon>Malacostraca</taxon>
        <taxon>Eumalacostraca</taxon>
        <taxon>Peracarida</taxon>
        <taxon>Amphipoda</taxon>
        <taxon>Senticaudata</taxon>
        <taxon>Talitrida</taxon>
        <taxon>Talitroidea</taxon>
        <taxon>Hyalellidae</taxon>
        <taxon>Hyalella</taxon>
    </lineage>
</organism>
<comment type="caution">
    <text evidence="1">The sequence shown here is derived from an EMBL/GenBank/DDBJ whole genome shotgun (WGS) entry which is preliminary data.</text>
</comment>
<sequence length="255" mass="28064">MLVASGASNGSEFDTVIVQAAAIHPLLEKINRLWLKIYAEKSEKIFGGGEQYTYFNLRGRDYPIWTREQGTLLVPSTPLHFGSYMVLNFTATDYHEVFVHSASLTLELDYDNTALGLVQKVYKRAGTQPPLPDWVLGGAILGLEDGTEEVNCSALLLQLSKGGRSERERPLAAGLMLYLPGLDEVVQELATDGVRVTVYCNPHLIQGSPMFEEAAAAGHLMRDRDGQIFLLDFGGFYGGTVDVHYTPSANWYAGE</sequence>
<dbReference type="Gene3D" id="3.20.20.80">
    <property type="entry name" value="Glycosidases"/>
    <property type="match status" value="1"/>
</dbReference>
<dbReference type="OrthoDB" id="1334205at2759"/>
<dbReference type="GO" id="GO:0003824">
    <property type="term" value="F:catalytic activity"/>
    <property type="evidence" value="ECO:0007669"/>
    <property type="project" value="InterPro"/>
</dbReference>
<dbReference type="PANTHER" id="PTHR46959:SF2">
    <property type="entry name" value="SULFOQUINOVOSIDASE"/>
    <property type="match status" value="1"/>
</dbReference>
<gene>
    <name evidence="1" type="ORF">HAZT_HAZT008439</name>
</gene>
<dbReference type="Gene3D" id="2.60.40.1760">
    <property type="entry name" value="glycosyl hydrolase (family 31)"/>
    <property type="match status" value="1"/>
</dbReference>
<dbReference type="GO" id="GO:0030246">
    <property type="term" value="F:carbohydrate binding"/>
    <property type="evidence" value="ECO:0007669"/>
    <property type="project" value="InterPro"/>
</dbReference>
<dbReference type="InterPro" id="IPR011013">
    <property type="entry name" value="Gal_mutarotase_sf_dom"/>
</dbReference>
<reference evidence="1" key="2">
    <citation type="journal article" date="2018" name="Environ. Sci. Technol.">
        <title>The Toxicogenome of Hyalella azteca: A Model for Sediment Ecotoxicology and Evolutionary Toxicology.</title>
        <authorList>
            <person name="Poynton H.C."/>
            <person name="Hasenbein S."/>
            <person name="Benoit J.B."/>
            <person name="Sepulveda M.S."/>
            <person name="Poelchau M.F."/>
            <person name="Hughes D.S.T."/>
            <person name="Murali S.C."/>
            <person name="Chen S."/>
            <person name="Glastad K.M."/>
            <person name="Goodisman M.A.D."/>
            <person name="Werren J.H."/>
            <person name="Vineis J.H."/>
            <person name="Bowen J.L."/>
            <person name="Friedrich M."/>
            <person name="Jones J."/>
            <person name="Robertson H.M."/>
            <person name="Feyereisen R."/>
            <person name="Mechler-Hickson A."/>
            <person name="Mathers N."/>
            <person name="Lee C.E."/>
            <person name="Colbourne J.K."/>
            <person name="Biales A."/>
            <person name="Johnston J.S."/>
            <person name="Wellborn G.A."/>
            <person name="Rosendale A.J."/>
            <person name="Cridge A.G."/>
            <person name="Munoz-Torres M.C."/>
            <person name="Bain P.A."/>
            <person name="Manny A.R."/>
            <person name="Major K.M."/>
            <person name="Lambert F.N."/>
            <person name="Vulpe C.D."/>
            <person name="Tuck P."/>
            <person name="Blalock B.J."/>
            <person name="Lin Y.Y."/>
            <person name="Smith M.E."/>
            <person name="Ochoa-Acuna H."/>
            <person name="Chen M.M."/>
            <person name="Childers C.P."/>
            <person name="Qu J."/>
            <person name="Dugan S."/>
            <person name="Lee S.L."/>
            <person name="Chao H."/>
            <person name="Dinh H."/>
            <person name="Han Y."/>
            <person name="Doddapaneni H."/>
            <person name="Worley K.C."/>
            <person name="Muzny D.M."/>
            <person name="Gibbs R.A."/>
            <person name="Richards S."/>
        </authorList>
    </citation>
    <scope>NUCLEOTIDE SEQUENCE</scope>
    <source>
        <strain evidence="1">HAZT.00-mixed</strain>
        <tissue evidence="1">Whole organism</tissue>
    </source>
</reference>